<dbReference type="GO" id="GO:0046677">
    <property type="term" value="P:response to antibiotic"/>
    <property type="evidence" value="ECO:0007669"/>
    <property type="project" value="InterPro"/>
</dbReference>
<dbReference type="InterPro" id="IPR000836">
    <property type="entry name" value="PRTase_dom"/>
</dbReference>
<keyword evidence="3" id="KW-1185">Reference proteome</keyword>
<dbReference type="STRING" id="1682113.A7U43_10460"/>
<dbReference type="Gene3D" id="3.40.50.2020">
    <property type="match status" value="1"/>
</dbReference>
<dbReference type="PANTHER" id="PTHR31299">
    <property type="entry name" value="ESTERASE, PUTATIVE (AFU_ORTHOLOGUE AFUA_1G05850)-RELATED"/>
    <property type="match status" value="1"/>
</dbReference>
<dbReference type="InterPro" id="IPR007815">
    <property type="entry name" value="Emycin_Estase"/>
</dbReference>
<dbReference type="Gene3D" id="1.20.1440.30">
    <property type="entry name" value="Biosynthetic Protein domain"/>
    <property type="match status" value="1"/>
</dbReference>
<dbReference type="AlphaFoldDB" id="A0A172ULC2"/>
<dbReference type="SUPFAM" id="SSF159501">
    <property type="entry name" value="EreA/ChaN-like"/>
    <property type="match status" value="1"/>
</dbReference>
<sequence length="681" mass="74286">MTLATDGRRHSPRRVFRDRREAGRVLAGLLDAYRGDPDVLVLGLARGGIPVAWEVAAAIGAPLDAFVVRKLGAPGHEEFAVGALASGGRVVVNDDMLRALRVTPQQLRDIAEREGRELVRREAAYRGGRGPAEIAGKTVILVDDGLATGASMLAAVQALREREPARIVIAVPAAPESTCREFAGLVDDMVCASMPTPFRAVGESFWDFAQVTDDEVRALLTTPTTGTAVLPAAIGPSAAELLGHAVIDAPAGVPPTEALEELIGDARIVLIGESSHGTHEFYEARAAITRWLIEEKGFDGVAAEADWPDAYRVNRYVRGLGEDTSADAALTGFQRFPAWMWRNTVVRDFVEWLHAHNQRCRADDRKQTGFYGLDLYSLHRSMKEVIDYLENVDPVAAERARHRYGCFDHASADDGQAYGYAAAFGAGPSCEGQVIEQLVEMQRNGLQYARRDGLLAEDEAFYAQMNAQTVRDAEAYYRAMFGGRVTSWNMRDQHMAHTLRALLAHLDRDSGGRPSRIVVWAHNSHVGDARATEVSGDGQLTLGQLVREQYGDDCRLIGLTTYGGTVTAASSWGGIAERKTVRPALHGSIEELLHHAGSPAFLVSCALSRDAEQPLGAVRLGRAIGVIYLPETERQSHYYHVRPADQFDAIIHIDRTRALEPLEVTSRWVAGQTPETYPSGL</sequence>
<reference evidence="2 3" key="1">
    <citation type="submission" date="2016-05" db="EMBL/GenBank/DDBJ databases">
        <title>Complete genome sequence of a phthalic acid esters degrading Mycobacterium sp. YC-RL4.</title>
        <authorList>
            <person name="Ren L."/>
            <person name="Fan S."/>
            <person name="Ruth N."/>
            <person name="Jia Y."/>
            <person name="Wang J."/>
            <person name="Qiao C."/>
        </authorList>
    </citation>
    <scope>NUCLEOTIDE SEQUENCE [LARGE SCALE GENOMIC DNA]</scope>
    <source>
        <strain evidence="2 3">YC-RL4</strain>
    </source>
</reference>
<name>A0A172ULC2_9MYCO</name>
<evidence type="ECO:0000313" key="2">
    <source>
        <dbReference type="EMBL" id="ANE79690.1"/>
    </source>
</evidence>
<dbReference type="RefSeq" id="WP_067994462.1">
    <property type="nucleotide sequence ID" value="NZ_CP015596.1"/>
</dbReference>
<dbReference type="CDD" id="cd06223">
    <property type="entry name" value="PRTases_typeI"/>
    <property type="match status" value="1"/>
</dbReference>
<evidence type="ECO:0000313" key="3">
    <source>
        <dbReference type="Proteomes" id="UP000077143"/>
    </source>
</evidence>
<dbReference type="PANTHER" id="PTHR31299:SF0">
    <property type="entry name" value="ESTERASE, PUTATIVE (AFU_ORTHOLOGUE AFUA_1G05850)-RELATED"/>
    <property type="match status" value="1"/>
</dbReference>
<accession>A0A172ULC2</accession>
<dbReference type="EMBL" id="CP015596">
    <property type="protein sequence ID" value="ANE79690.1"/>
    <property type="molecule type" value="Genomic_DNA"/>
</dbReference>
<dbReference type="Proteomes" id="UP000077143">
    <property type="component" value="Chromosome"/>
</dbReference>
<dbReference type="Pfam" id="PF00156">
    <property type="entry name" value="Pribosyltran"/>
    <property type="match status" value="1"/>
</dbReference>
<dbReference type="Gene3D" id="3.40.1660.10">
    <property type="entry name" value="EreA-like (biosynthetic domain)"/>
    <property type="match status" value="1"/>
</dbReference>
<dbReference type="SUPFAM" id="SSF53271">
    <property type="entry name" value="PRTase-like"/>
    <property type="match status" value="1"/>
</dbReference>
<organism evidence="2 3">
    <name type="scientific">Mycobacterium adipatum</name>
    <dbReference type="NCBI Taxonomy" id="1682113"/>
    <lineage>
        <taxon>Bacteria</taxon>
        <taxon>Bacillati</taxon>
        <taxon>Actinomycetota</taxon>
        <taxon>Actinomycetes</taxon>
        <taxon>Mycobacteriales</taxon>
        <taxon>Mycobacteriaceae</taxon>
        <taxon>Mycobacterium</taxon>
    </lineage>
</organism>
<feature type="domain" description="Phosphoribosyltransferase" evidence="1">
    <location>
        <begin position="22"/>
        <end position="177"/>
    </location>
</feature>
<dbReference type="OrthoDB" id="9810066at2"/>
<dbReference type="InterPro" id="IPR052036">
    <property type="entry name" value="Hydrolase/PRTase-associated"/>
</dbReference>
<dbReference type="Pfam" id="PF05139">
    <property type="entry name" value="Erythro_esteras"/>
    <property type="match status" value="1"/>
</dbReference>
<dbReference type="Gene3D" id="3.30.1310.20">
    <property type="entry name" value="PRTase-like"/>
    <property type="match status" value="1"/>
</dbReference>
<evidence type="ECO:0000259" key="1">
    <source>
        <dbReference type="Pfam" id="PF00156"/>
    </source>
</evidence>
<dbReference type="Gene3D" id="3.30.1870.10">
    <property type="entry name" value="EreA-like, domain 2"/>
    <property type="match status" value="1"/>
</dbReference>
<protein>
    <recommendedName>
        <fullName evidence="1">Phosphoribosyltransferase domain-containing protein</fullName>
    </recommendedName>
</protein>
<dbReference type="KEGG" id="madi:A7U43_10460"/>
<gene>
    <name evidence="2" type="ORF">A7U43_10460</name>
</gene>
<proteinExistence type="predicted"/>
<dbReference type="InterPro" id="IPR029057">
    <property type="entry name" value="PRTase-like"/>
</dbReference>
<dbReference type="CDD" id="cd14728">
    <property type="entry name" value="Ere-like"/>
    <property type="match status" value="1"/>
</dbReference>